<accession>A0A1H7FIC7</accession>
<keyword evidence="4" id="KW-1185">Reference proteome</keyword>
<evidence type="ECO:0000256" key="1">
    <source>
        <dbReference type="SAM" id="MobiDB-lite"/>
    </source>
</evidence>
<keyword evidence="2" id="KW-0472">Membrane</keyword>
<dbReference type="STRING" id="188906.SAMN04488526_0116"/>
<sequence length="250" mass="26803">MILVIAFHLGLALAFGILSALLCPRPLSATVASFVILVLFGPFGGLALMMIAPGLGLPQARILSSRTAYQFSRDPQLHDAADKLFDQICQRRRHPLSGNAVSSFLKTFRSGTLHQQQEAIAAISRSYHPDMRPALSAALASPVPALRVQAAAVYAKLRGTYGTRAKDLLDQAEREDHARPALDANAFLEVAASGFVDNETREKLLFLASKLKEENTPPSVPSASASGPGPSRSMLRAMPRIKRYACGGLG</sequence>
<feature type="transmembrane region" description="Helical" evidence="2">
    <location>
        <begin position="30"/>
        <end position="57"/>
    </location>
</feature>
<proteinExistence type="predicted"/>
<dbReference type="EMBL" id="FNZQ01000001">
    <property type="protein sequence ID" value="SEK25544.1"/>
    <property type="molecule type" value="Genomic_DNA"/>
</dbReference>
<keyword evidence="2" id="KW-0812">Transmembrane</keyword>
<dbReference type="Proteomes" id="UP000199283">
    <property type="component" value="Unassembled WGS sequence"/>
</dbReference>
<evidence type="ECO:0000313" key="3">
    <source>
        <dbReference type="EMBL" id="SEK25544.1"/>
    </source>
</evidence>
<evidence type="ECO:0000313" key="4">
    <source>
        <dbReference type="Proteomes" id="UP000199283"/>
    </source>
</evidence>
<gene>
    <name evidence="3" type="ORF">SAMN04488526_0116</name>
</gene>
<feature type="region of interest" description="Disordered" evidence="1">
    <location>
        <begin position="214"/>
        <end position="234"/>
    </location>
</feature>
<protein>
    <submittedName>
        <fullName evidence="3">Uncharacterized protein</fullName>
    </submittedName>
</protein>
<feature type="compositionally biased region" description="Low complexity" evidence="1">
    <location>
        <begin position="221"/>
        <end position="231"/>
    </location>
</feature>
<evidence type="ECO:0000256" key="2">
    <source>
        <dbReference type="SAM" id="Phobius"/>
    </source>
</evidence>
<keyword evidence="2" id="KW-1133">Transmembrane helix</keyword>
<name>A0A1H7FIC7_9RHOB</name>
<dbReference type="AlphaFoldDB" id="A0A1H7FIC7"/>
<reference evidence="3 4" key="1">
    <citation type="submission" date="2016-10" db="EMBL/GenBank/DDBJ databases">
        <authorList>
            <person name="de Groot N.N."/>
        </authorList>
    </citation>
    <scope>NUCLEOTIDE SEQUENCE [LARGE SCALE GENOMIC DNA]</scope>
    <source>
        <strain evidence="3 4">DSM 14858</strain>
    </source>
</reference>
<organism evidence="3 4">
    <name type="scientific">Jannaschia helgolandensis</name>
    <dbReference type="NCBI Taxonomy" id="188906"/>
    <lineage>
        <taxon>Bacteria</taxon>
        <taxon>Pseudomonadati</taxon>
        <taxon>Pseudomonadota</taxon>
        <taxon>Alphaproteobacteria</taxon>
        <taxon>Rhodobacterales</taxon>
        <taxon>Roseobacteraceae</taxon>
        <taxon>Jannaschia</taxon>
    </lineage>
</organism>